<sequence length="139" mass="15828">MWRKIHSNRDPRDTLFSELKKEFSPYLFKVHKGMRSVLKNYPRFFFGGMTASLLLSAVLSFTVFRHPDHKPQATIKERPDPVGEGFSRIMKATGELLQTLQLKHTVDSLTAKKQLTSADSLALDSALDCLRIIHTNANQ</sequence>
<evidence type="ECO:0000256" key="1">
    <source>
        <dbReference type="SAM" id="Phobius"/>
    </source>
</evidence>
<organism evidence="2 3">
    <name type="scientific">Mucilaginibacter agri</name>
    <dbReference type="NCBI Taxonomy" id="2695265"/>
    <lineage>
        <taxon>Bacteria</taxon>
        <taxon>Pseudomonadati</taxon>
        <taxon>Bacteroidota</taxon>
        <taxon>Sphingobacteriia</taxon>
        <taxon>Sphingobacteriales</taxon>
        <taxon>Sphingobacteriaceae</taxon>
        <taxon>Mucilaginibacter</taxon>
    </lineage>
</organism>
<reference evidence="2" key="1">
    <citation type="submission" date="2020-01" db="EMBL/GenBank/DDBJ databases">
        <authorList>
            <person name="Seo Y.L."/>
        </authorList>
    </citation>
    <scope>NUCLEOTIDE SEQUENCE</scope>
    <source>
        <strain evidence="2">R11</strain>
    </source>
</reference>
<protein>
    <submittedName>
        <fullName evidence="2">Uncharacterized protein</fullName>
    </submittedName>
</protein>
<dbReference type="Proteomes" id="UP000638732">
    <property type="component" value="Unassembled WGS sequence"/>
</dbReference>
<comment type="caution">
    <text evidence="2">The sequence shown here is derived from an EMBL/GenBank/DDBJ whole genome shotgun (WGS) entry which is preliminary data.</text>
</comment>
<feature type="transmembrane region" description="Helical" evidence="1">
    <location>
        <begin position="44"/>
        <end position="64"/>
    </location>
</feature>
<evidence type="ECO:0000313" key="3">
    <source>
        <dbReference type="Proteomes" id="UP000638732"/>
    </source>
</evidence>
<proteinExistence type="predicted"/>
<keyword evidence="3" id="KW-1185">Reference proteome</keyword>
<reference evidence="2" key="2">
    <citation type="submission" date="2020-10" db="EMBL/GenBank/DDBJ databases">
        <title>Mucilaginibacter sp. nov., isolated from soil.</title>
        <authorList>
            <person name="Jeon C.O."/>
        </authorList>
    </citation>
    <scope>NUCLEOTIDE SEQUENCE</scope>
    <source>
        <strain evidence="2">R11</strain>
    </source>
</reference>
<dbReference type="EMBL" id="WWEO01000037">
    <property type="protein sequence ID" value="NCD68294.1"/>
    <property type="molecule type" value="Genomic_DNA"/>
</dbReference>
<dbReference type="RefSeq" id="WP_166584322.1">
    <property type="nucleotide sequence ID" value="NZ_WWEO01000037.1"/>
</dbReference>
<keyword evidence="1" id="KW-1133">Transmembrane helix</keyword>
<name>A0A965ZE21_9SPHI</name>
<keyword evidence="1" id="KW-0472">Membrane</keyword>
<gene>
    <name evidence="2" type="ORF">GSY63_02855</name>
</gene>
<accession>A0A965ZE21</accession>
<keyword evidence="1" id="KW-0812">Transmembrane</keyword>
<evidence type="ECO:0000313" key="2">
    <source>
        <dbReference type="EMBL" id="NCD68294.1"/>
    </source>
</evidence>
<dbReference type="AlphaFoldDB" id="A0A965ZE21"/>